<dbReference type="EMBL" id="JAFCMP010000179">
    <property type="protein sequence ID" value="KAG5184102.1"/>
    <property type="molecule type" value="Genomic_DNA"/>
</dbReference>
<keyword evidence="2" id="KW-0472">Membrane</keyword>
<dbReference type="Proteomes" id="UP000664859">
    <property type="component" value="Unassembled WGS sequence"/>
</dbReference>
<sequence>MQRSIQITIAVVVFLLTVAAIVVPAVGWSRCKHAMNKLKHVVVPQPAPTNVITPAPKQAPAPAPKAAPKAAAPKAAAPKAAASKQVKKPQGGLRNIFKSMRNAYNSVQGAINGGAQGSKPLPEAYPAVTSWATPVDAAAPATTSAAAPAAAPAAAQGLAPVSPGYMSLGAQAPLLTDVYGYTNPVSVTSSSDYKMSAADQASGKAALEEYIAAAKASPLKAGVGNDGDGTDKVGASGTGLKEAYGYALQKYDPDKLMRDAAEAIEKDPIKAARVFEGPYDDDALSLTAAYGTAYNETDTAPKTLTPQGVADAAVSSVRDIVVENSRMSGNPIFMGLPGPQGRRAEDESAPSFLWGALGRRKDDDETPLGRRKDDDETPLGRRKDDDEEHSAQGLSTFDYQLQNPSKTYQAAGGIDTSAFTYGDNTHKGYVAAGGIDTSAFTYGDKTNKGYVPAGAMPYMGAMKFGNIQVQGTPIYAQ</sequence>
<feature type="transmembrane region" description="Helical" evidence="2">
    <location>
        <begin position="7"/>
        <end position="28"/>
    </location>
</feature>
<gene>
    <name evidence="3" type="ORF">JKP88DRAFT_244969</name>
</gene>
<organism evidence="3 4">
    <name type="scientific">Tribonema minus</name>
    <dbReference type="NCBI Taxonomy" id="303371"/>
    <lineage>
        <taxon>Eukaryota</taxon>
        <taxon>Sar</taxon>
        <taxon>Stramenopiles</taxon>
        <taxon>Ochrophyta</taxon>
        <taxon>PX clade</taxon>
        <taxon>Xanthophyceae</taxon>
        <taxon>Tribonematales</taxon>
        <taxon>Tribonemataceae</taxon>
        <taxon>Tribonema</taxon>
    </lineage>
</organism>
<keyword evidence="4" id="KW-1185">Reference proteome</keyword>
<evidence type="ECO:0000256" key="2">
    <source>
        <dbReference type="SAM" id="Phobius"/>
    </source>
</evidence>
<keyword evidence="2" id="KW-1133">Transmembrane helix</keyword>
<name>A0A835Z1V5_9STRA</name>
<feature type="compositionally biased region" description="Low complexity" evidence="1">
    <location>
        <begin position="66"/>
        <end position="90"/>
    </location>
</feature>
<evidence type="ECO:0000313" key="4">
    <source>
        <dbReference type="Proteomes" id="UP000664859"/>
    </source>
</evidence>
<protein>
    <submittedName>
        <fullName evidence="3">Uncharacterized protein</fullName>
    </submittedName>
</protein>
<feature type="region of interest" description="Disordered" evidence="1">
    <location>
        <begin position="55"/>
        <end position="90"/>
    </location>
</feature>
<evidence type="ECO:0000256" key="1">
    <source>
        <dbReference type="SAM" id="MobiDB-lite"/>
    </source>
</evidence>
<accession>A0A835Z1V5</accession>
<dbReference type="AlphaFoldDB" id="A0A835Z1V5"/>
<feature type="compositionally biased region" description="Basic and acidic residues" evidence="1">
    <location>
        <begin position="359"/>
        <end position="384"/>
    </location>
</feature>
<reference evidence="3" key="1">
    <citation type="submission" date="2021-02" db="EMBL/GenBank/DDBJ databases">
        <title>First Annotated Genome of the Yellow-green Alga Tribonema minus.</title>
        <authorList>
            <person name="Mahan K.M."/>
        </authorList>
    </citation>
    <scope>NUCLEOTIDE SEQUENCE</scope>
    <source>
        <strain evidence="3">UTEX B ZZ1240</strain>
    </source>
</reference>
<proteinExistence type="predicted"/>
<keyword evidence="2" id="KW-0812">Transmembrane</keyword>
<comment type="caution">
    <text evidence="3">The sequence shown here is derived from an EMBL/GenBank/DDBJ whole genome shotgun (WGS) entry which is preliminary data.</text>
</comment>
<evidence type="ECO:0000313" key="3">
    <source>
        <dbReference type="EMBL" id="KAG5184102.1"/>
    </source>
</evidence>
<feature type="region of interest" description="Disordered" evidence="1">
    <location>
        <begin position="332"/>
        <end position="393"/>
    </location>
</feature>